<evidence type="ECO:0000313" key="2">
    <source>
        <dbReference type="EMBL" id="KAK7539998.1"/>
    </source>
</evidence>
<accession>A0ABR1LXT9</accession>
<name>A0ABR1LXT9_9PEZI</name>
<dbReference type="Proteomes" id="UP001360953">
    <property type="component" value="Unassembled WGS sequence"/>
</dbReference>
<evidence type="ECO:0000313" key="3">
    <source>
        <dbReference type="Proteomes" id="UP001360953"/>
    </source>
</evidence>
<protein>
    <submittedName>
        <fullName evidence="2">Uncharacterized protein</fullName>
    </submittedName>
</protein>
<organism evidence="2 3">
    <name type="scientific">Phyllosticta citribraziliensis</name>
    <dbReference type="NCBI Taxonomy" id="989973"/>
    <lineage>
        <taxon>Eukaryota</taxon>
        <taxon>Fungi</taxon>
        <taxon>Dikarya</taxon>
        <taxon>Ascomycota</taxon>
        <taxon>Pezizomycotina</taxon>
        <taxon>Dothideomycetes</taxon>
        <taxon>Dothideomycetes incertae sedis</taxon>
        <taxon>Botryosphaeriales</taxon>
        <taxon>Phyllostictaceae</taxon>
        <taxon>Phyllosticta</taxon>
    </lineage>
</organism>
<dbReference type="RefSeq" id="XP_066657269.1">
    <property type="nucleotide sequence ID" value="XM_066799873.1"/>
</dbReference>
<keyword evidence="3" id="KW-1185">Reference proteome</keyword>
<dbReference type="EMBL" id="JBBPEH010000004">
    <property type="protein sequence ID" value="KAK7539998.1"/>
    <property type="molecule type" value="Genomic_DNA"/>
</dbReference>
<comment type="caution">
    <text evidence="2">The sequence shown here is derived from an EMBL/GenBank/DDBJ whole genome shotgun (WGS) entry which is preliminary data.</text>
</comment>
<feature type="compositionally biased region" description="Basic and acidic residues" evidence="1">
    <location>
        <begin position="264"/>
        <end position="273"/>
    </location>
</feature>
<reference evidence="2 3" key="1">
    <citation type="submission" date="2024-04" db="EMBL/GenBank/DDBJ databases">
        <title>Phyllosticta paracitricarpa is synonymous to the EU quarantine fungus P. citricarpa based on phylogenomic analyses.</title>
        <authorList>
            <consortium name="Lawrence Berkeley National Laboratory"/>
            <person name="Van ingen-buijs V.A."/>
            <person name="Van westerhoven A.C."/>
            <person name="Haridas S."/>
            <person name="Skiadas P."/>
            <person name="Martin F."/>
            <person name="Groenewald J.Z."/>
            <person name="Crous P.W."/>
            <person name="Seidl M.F."/>
        </authorList>
    </citation>
    <scope>NUCLEOTIDE SEQUENCE [LARGE SCALE GENOMIC DNA]</scope>
    <source>
        <strain evidence="2 3">CPC 17464</strain>
    </source>
</reference>
<dbReference type="GeneID" id="92032779"/>
<evidence type="ECO:0000256" key="1">
    <source>
        <dbReference type="SAM" id="MobiDB-lite"/>
    </source>
</evidence>
<gene>
    <name evidence="2" type="ORF">J3D65DRAFT_620464</name>
</gene>
<feature type="region of interest" description="Disordered" evidence="1">
    <location>
        <begin position="264"/>
        <end position="319"/>
    </location>
</feature>
<feature type="compositionally biased region" description="Basic and acidic residues" evidence="1">
    <location>
        <begin position="306"/>
        <end position="319"/>
    </location>
</feature>
<proteinExistence type="predicted"/>
<sequence length="319" mass="35682">MAYSSCLSKRRAYLPTSPEILTFAVSSAQETFSLHRTIHRPTLTSSALSPRGNCARKRLQQPVVSCPTPPAPLRSDLGARVRPTDHPSVLGQARPINGDQLRRGSGRVRAGGWLAGHRDRIGGEYLPTAEPPDEGDGLTAPHGWMGRTVAIRKKSFQGWNCLDPRLRLTGAESGWLWYSRVSGGGTRYVKDDGLREGGKFEGAARLGMYYTWLSEEFVSESMETSMAVEDMRRLCSSCRWRRRTADGLDRGRRGSRWGWRRDAEGDTRRDREGGGALGRGRQDRERRRGGRRRGGLFRGSASRARAGWENDEGRRGRLR</sequence>